<comment type="cofactor">
    <cofactor evidence="6">
        <name>Mg(2+)</name>
        <dbReference type="ChEBI" id="CHEBI:18420"/>
    </cofactor>
</comment>
<protein>
    <recommendedName>
        <fullName evidence="3">3'(2'),5'-bisphosphate nucleotidase 1</fullName>
        <ecNumber evidence="2">3.1.3.7</ecNumber>
    </recommendedName>
    <alternativeName>
        <fullName evidence="4">Bisphosphate 3'-nucleotidase 1</fullName>
    </alternativeName>
    <alternativeName>
        <fullName evidence="5">Inositol-polyphosphate 1-phosphatase</fullName>
    </alternativeName>
</protein>
<keyword evidence="8" id="KW-1185">Reference proteome</keyword>
<comment type="similarity">
    <text evidence="1">Belongs to the inositol monophosphatase superfamily.</text>
</comment>
<dbReference type="InterPro" id="IPR000760">
    <property type="entry name" value="Inositol_monophosphatase-like"/>
</dbReference>
<dbReference type="InterPro" id="IPR020550">
    <property type="entry name" value="Inositol_monophosphatase_CS"/>
</dbReference>
<dbReference type="PANTHER" id="PTHR43028">
    <property type="entry name" value="3'(2'),5'-BISPHOSPHATE NUCLEOTIDASE 1"/>
    <property type="match status" value="1"/>
</dbReference>
<feature type="binding site" evidence="6">
    <location>
        <position position="174"/>
    </location>
    <ligand>
        <name>Mg(2+)</name>
        <dbReference type="ChEBI" id="CHEBI:18420"/>
        <label>1</label>
        <note>catalytic</note>
    </ligand>
</feature>
<dbReference type="Gene3D" id="3.30.540.10">
    <property type="entry name" value="Fructose-1,6-Bisphosphatase, subunit A, domain 1"/>
    <property type="match status" value="1"/>
</dbReference>
<dbReference type="Gene3D" id="3.40.190.80">
    <property type="match status" value="1"/>
</dbReference>
<evidence type="ECO:0000256" key="5">
    <source>
        <dbReference type="ARBA" id="ARBA00044554"/>
    </source>
</evidence>
<dbReference type="PROSITE" id="PS00630">
    <property type="entry name" value="IMP_2"/>
    <property type="match status" value="1"/>
</dbReference>
<feature type="binding site" evidence="6">
    <location>
        <position position="301"/>
    </location>
    <ligand>
        <name>Mg(2+)</name>
        <dbReference type="ChEBI" id="CHEBI:18420"/>
        <label>1</label>
        <note>catalytic</note>
    </ligand>
</feature>
<dbReference type="InterPro" id="IPR050725">
    <property type="entry name" value="CysQ/Inositol_MonoPase"/>
</dbReference>
<dbReference type="PANTHER" id="PTHR43028:SF5">
    <property type="entry name" value="3'(2'),5'-BISPHOSPHATE NUCLEOTIDASE 1"/>
    <property type="match status" value="1"/>
</dbReference>
<dbReference type="Pfam" id="PF00459">
    <property type="entry name" value="Inositol_P"/>
    <property type="match status" value="1"/>
</dbReference>
<reference evidence="7" key="1">
    <citation type="submission" date="2021-11" db="EMBL/GenBank/DDBJ databases">
        <authorList>
            <consortium name="Genoscope - CEA"/>
            <person name="William W."/>
        </authorList>
    </citation>
    <scope>NUCLEOTIDE SEQUENCE</scope>
</reference>
<dbReference type="AlphaFoldDB" id="A0A8J2SNH5"/>
<dbReference type="EMBL" id="CAKKNE010000005">
    <property type="protein sequence ID" value="CAH0376498.1"/>
    <property type="molecule type" value="Genomic_DNA"/>
</dbReference>
<keyword evidence="6" id="KW-0479">Metal-binding</keyword>
<dbReference type="GO" id="GO:0046872">
    <property type="term" value="F:metal ion binding"/>
    <property type="evidence" value="ECO:0007669"/>
    <property type="project" value="UniProtKB-KW"/>
</dbReference>
<evidence type="ECO:0000256" key="4">
    <source>
        <dbReference type="ARBA" id="ARBA00041815"/>
    </source>
</evidence>
<keyword evidence="6" id="KW-0460">Magnesium</keyword>
<evidence type="ECO:0000256" key="1">
    <source>
        <dbReference type="ARBA" id="ARBA00009759"/>
    </source>
</evidence>
<dbReference type="SUPFAM" id="SSF56655">
    <property type="entry name" value="Carbohydrate phosphatase"/>
    <property type="match status" value="1"/>
</dbReference>
<evidence type="ECO:0000256" key="6">
    <source>
        <dbReference type="PIRSR" id="PIRSR600760-2"/>
    </source>
</evidence>
<dbReference type="Proteomes" id="UP000789595">
    <property type="component" value="Unassembled WGS sequence"/>
</dbReference>
<evidence type="ECO:0000313" key="8">
    <source>
        <dbReference type="Proteomes" id="UP000789595"/>
    </source>
</evidence>
<organism evidence="7 8">
    <name type="scientific">Pelagomonas calceolata</name>
    <dbReference type="NCBI Taxonomy" id="35677"/>
    <lineage>
        <taxon>Eukaryota</taxon>
        <taxon>Sar</taxon>
        <taxon>Stramenopiles</taxon>
        <taxon>Ochrophyta</taxon>
        <taxon>Pelagophyceae</taxon>
        <taxon>Pelagomonadales</taxon>
        <taxon>Pelagomonadaceae</taxon>
        <taxon>Pelagomonas</taxon>
    </lineage>
</organism>
<dbReference type="GO" id="GO:0008441">
    <property type="term" value="F:3'(2'),5'-bisphosphate nucleotidase activity"/>
    <property type="evidence" value="ECO:0007669"/>
    <property type="project" value="UniProtKB-EC"/>
</dbReference>
<sequence length="393" mass="40438">MLRGLQLAACCTALLQQPSIRQPTAQKVATVDLTDLLSTCVDACERGCAEIRRVAAQLDRNNEGGVRQVDYKIAGDPRSALTAADLAAQLAVVEPLATAWPGLRIVGEEDLACDVGAAADGAVCASPLIEVQPVPVLRRDRCDGLRKYASIAQEERRDIVEASLERVTVFVDPLDGTREFVEGRLENVQCLVGVAVDGRAVAGAVGLPFGGEAGASVVVYGLVGAGVATTGPRSVATRTSAMRPLVAAGDTDDATLRSAYAAARGTTGENVLVGGTGTKILAVVDGFADVAVMNFKSSSWDTCAPEAVLRAAGGRLTDIFGENIAHVPEPADPAGVGYLNALGAVATGPGFASAHDAVRAAMVRDAGATKKLEPWGADVEAALAARRAALFPR</sequence>
<feature type="binding site" evidence="6">
    <location>
        <position position="172"/>
    </location>
    <ligand>
        <name>Mg(2+)</name>
        <dbReference type="ChEBI" id="CHEBI:18420"/>
        <label>1</label>
        <note>catalytic</note>
    </ligand>
</feature>
<name>A0A8J2SNH5_9STRA</name>
<feature type="binding site" evidence="6">
    <location>
        <position position="175"/>
    </location>
    <ligand>
        <name>Mg(2+)</name>
        <dbReference type="ChEBI" id="CHEBI:18420"/>
        <label>1</label>
        <note>catalytic</note>
    </ligand>
</feature>
<comment type="caution">
    <text evidence="7">The sequence shown here is derived from an EMBL/GenBank/DDBJ whole genome shotgun (WGS) entry which is preliminary data.</text>
</comment>
<evidence type="ECO:0000256" key="3">
    <source>
        <dbReference type="ARBA" id="ARBA00040342"/>
    </source>
</evidence>
<evidence type="ECO:0000256" key="2">
    <source>
        <dbReference type="ARBA" id="ARBA00012633"/>
    </source>
</evidence>
<dbReference type="GO" id="GO:0046854">
    <property type="term" value="P:phosphatidylinositol phosphate biosynthetic process"/>
    <property type="evidence" value="ECO:0007669"/>
    <property type="project" value="InterPro"/>
</dbReference>
<proteinExistence type="inferred from homology"/>
<gene>
    <name evidence="7" type="ORF">PECAL_5P10920</name>
</gene>
<feature type="binding site" evidence="6">
    <location>
        <position position="108"/>
    </location>
    <ligand>
        <name>Mg(2+)</name>
        <dbReference type="ChEBI" id="CHEBI:18420"/>
        <label>1</label>
        <note>catalytic</note>
    </ligand>
</feature>
<accession>A0A8J2SNH5</accession>
<dbReference type="OrthoDB" id="10254945at2759"/>
<evidence type="ECO:0000313" key="7">
    <source>
        <dbReference type="EMBL" id="CAH0376498.1"/>
    </source>
</evidence>
<dbReference type="EC" id="3.1.3.7" evidence="2"/>